<feature type="coiled-coil region" evidence="1">
    <location>
        <begin position="404"/>
        <end position="438"/>
    </location>
</feature>
<proteinExistence type="predicted"/>
<keyword evidence="1" id="KW-0175">Coiled coil</keyword>
<dbReference type="EMBL" id="JAAQPF010000243">
    <property type="protein sequence ID" value="KAF5709492.1"/>
    <property type="molecule type" value="Genomic_DNA"/>
</dbReference>
<evidence type="ECO:0000313" key="3">
    <source>
        <dbReference type="EMBL" id="KAF5709492.1"/>
    </source>
</evidence>
<reference evidence="3 4" key="1">
    <citation type="submission" date="2020-05" db="EMBL/GenBank/DDBJ databases">
        <title>Identification and distribution of gene clusters putatively required for synthesis of sphingolipid metabolism inhibitors in phylogenetically diverse species of the filamentous fungus Fusarium.</title>
        <authorList>
            <person name="Kim H.-S."/>
            <person name="Busman M."/>
            <person name="Brown D.W."/>
            <person name="Divon H."/>
            <person name="Uhlig S."/>
            <person name="Proctor R.H."/>
        </authorList>
    </citation>
    <scope>NUCLEOTIDE SEQUENCE [LARGE SCALE GENOMIC DNA]</scope>
    <source>
        <strain evidence="3 4">NRRL 26131</strain>
    </source>
</reference>
<evidence type="ECO:0000313" key="4">
    <source>
        <dbReference type="Proteomes" id="UP000532311"/>
    </source>
</evidence>
<feature type="compositionally biased region" description="Basic and acidic residues" evidence="2">
    <location>
        <begin position="184"/>
        <end position="214"/>
    </location>
</feature>
<feature type="compositionally biased region" description="Acidic residues" evidence="2">
    <location>
        <begin position="215"/>
        <end position="230"/>
    </location>
</feature>
<gene>
    <name evidence="3" type="ORF">FGLOB1_5892</name>
</gene>
<organism evidence="3 4">
    <name type="scientific">Fusarium globosum</name>
    <dbReference type="NCBI Taxonomy" id="78864"/>
    <lineage>
        <taxon>Eukaryota</taxon>
        <taxon>Fungi</taxon>
        <taxon>Dikarya</taxon>
        <taxon>Ascomycota</taxon>
        <taxon>Pezizomycotina</taxon>
        <taxon>Sordariomycetes</taxon>
        <taxon>Hypocreomycetidae</taxon>
        <taxon>Hypocreales</taxon>
        <taxon>Nectriaceae</taxon>
        <taxon>Fusarium</taxon>
        <taxon>Fusarium fujikuroi species complex</taxon>
    </lineage>
</organism>
<feature type="region of interest" description="Disordered" evidence="2">
    <location>
        <begin position="171"/>
        <end position="238"/>
    </location>
</feature>
<dbReference type="Proteomes" id="UP000532311">
    <property type="component" value="Unassembled WGS sequence"/>
</dbReference>
<evidence type="ECO:0000256" key="1">
    <source>
        <dbReference type="SAM" id="Coils"/>
    </source>
</evidence>
<comment type="caution">
    <text evidence="3">The sequence shown here is derived from an EMBL/GenBank/DDBJ whole genome shotgun (WGS) entry which is preliminary data.</text>
</comment>
<sequence length="473" mass="54367">MTQVAQIEEPRQQGSIAWMALYNYKPDTIDAVEYCSCVAMLNDYPSRCGICDRYCPDEKAIYLALRDIELIRDLGKKWTKKIKPSPGALRRTLASIQDRSDVEALVDQYGLDTFQSVVTRLLKDKLFTSDFVAEQRFPGLNAVIVHAEAMSTEPAEITSEKSDWELLVAAEAPAKTSEDEPEEITAKSTEEDPEEATAKYPEEEPEEATAKPTEEDPEEATAGGPEEECVEDQRWPEKEPFTTEAYEALAEIKPPEVEEARGDRVQVERKAKWLPYSSQHDLIVYLQKVLETACFTYGQKQLPTQLHKRGWDCVEAVALDTWMNEFPAMTQALDTMHRRELLQSGIDIQDMAVKRKRIDWSRMKKLLDDALELTKVLNVKEYSDMVQKVRIDIGKVVEGLSCKEQEAEDQQEEKLQRIAEERRKLDKWEVEVRKYKKNTVKDNEKWAESKVEGVLEETRKTLKTARYSLKLVE</sequence>
<keyword evidence="4" id="KW-1185">Reference proteome</keyword>
<accession>A0A8H5YC35</accession>
<name>A0A8H5YC35_9HYPO</name>
<evidence type="ECO:0000256" key="2">
    <source>
        <dbReference type="SAM" id="MobiDB-lite"/>
    </source>
</evidence>
<dbReference type="AlphaFoldDB" id="A0A8H5YC35"/>
<protein>
    <submittedName>
        <fullName evidence="3">Uncharacterized protein</fullName>
    </submittedName>
</protein>